<proteinExistence type="inferred from homology"/>
<evidence type="ECO:0000313" key="2">
    <source>
        <dbReference type="EMBL" id="VDK22827.1"/>
    </source>
</evidence>
<dbReference type="WBParaSite" id="ASIM_0000417401-mRNA-1">
    <property type="protein sequence ID" value="ASIM_0000417401-mRNA-1"/>
    <property type="gene ID" value="ASIM_0000417401"/>
</dbReference>
<evidence type="ECO:0000256" key="1">
    <source>
        <dbReference type="ARBA" id="ARBA00005593"/>
    </source>
</evidence>
<dbReference type="GO" id="GO:0005829">
    <property type="term" value="C:cytosol"/>
    <property type="evidence" value="ECO:0007669"/>
    <property type="project" value="TreeGrafter"/>
</dbReference>
<dbReference type="GO" id="GO:0005092">
    <property type="term" value="F:GDP-dissociation inhibitor activity"/>
    <property type="evidence" value="ECO:0007669"/>
    <property type="project" value="InterPro"/>
</dbReference>
<protein>
    <submittedName>
        <fullName evidence="4">FAD_binding_3 domain-containing protein</fullName>
    </submittedName>
</protein>
<comment type="similarity">
    <text evidence="1">Belongs to the Rab GDI family.</text>
</comment>
<reference evidence="2 3" key="2">
    <citation type="submission" date="2018-11" db="EMBL/GenBank/DDBJ databases">
        <authorList>
            <consortium name="Pathogen Informatics"/>
        </authorList>
    </citation>
    <scope>NUCLEOTIDE SEQUENCE [LARGE SCALE GENOMIC DNA]</scope>
</reference>
<dbReference type="SUPFAM" id="SSF51905">
    <property type="entry name" value="FAD/NAD(P)-binding domain"/>
    <property type="match status" value="1"/>
</dbReference>
<organism evidence="4">
    <name type="scientific">Anisakis simplex</name>
    <name type="common">Herring worm</name>
    <dbReference type="NCBI Taxonomy" id="6269"/>
    <lineage>
        <taxon>Eukaryota</taxon>
        <taxon>Metazoa</taxon>
        <taxon>Ecdysozoa</taxon>
        <taxon>Nematoda</taxon>
        <taxon>Chromadorea</taxon>
        <taxon>Rhabditida</taxon>
        <taxon>Spirurina</taxon>
        <taxon>Ascaridomorpha</taxon>
        <taxon>Ascaridoidea</taxon>
        <taxon>Anisakidae</taxon>
        <taxon>Anisakis</taxon>
        <taxon>Anisakis simplex complex</taxon>
    </lineage>
</organism>
<dbReference type="PANTHER" id="PTHR11787">
    <property type="entry name" value="RAB GDP-DISSOCIATION INHIBITOR"/>
    <property type="match status" value="1"/>
</dbReference>
<gene>
    <name evidence="2" type="ORF">ASIM_LOCUS3997</name>
</gene>
<evidence type="ECO:0000313" key="3">
    <source>
        <dbReference type="Proteomes" id="UP000267096"/>
    </source>
</evidence>
<name>A0A0M3J9B3_ANISI</name>
<dbReference type="EMBL" id="UYRR01006636">
    <property type="protein sequence ID" value="VDK22827.1"/>
    <property type="molecule type" value="Genomic_DNA"/>
</dbReference>
<dbReference type="GO" id="GO:0016192">
    <property type="term" value="P:vesicle-mediated transport"/>
    <property type="evidence" value="ECO:0007669"/>
    <property type="project" value="TreeGrafter"/>
</dbReference>
<dbReference type="GO" id="GO:0005968">
    <property type="term" value="C:Rab-protein geranylgeranyltransferase complex"/>
    <property type="evidence" value="ECO:0007669"/>
    <property type="project" value="TreeGrafter"/>
</dbReference>
<reference evidence="4" key="1">
    <citation type="submission" date="2017-02" db="UniProtKB">
        <authorList>
            <consortium name="WormBaseParasite"/>
        </authorList>
    </citation>
    <scope>IDENTIFICATION</scope>
</reference>
<dbReference type="OrthoDB" id="1923006at2759"/>
<dbReference type="Pfam" id="PF00996">
    <property type="entry name" value="GDI"/>
    <property type="match status" value="1"/>
</dbReference>
<dbReference type="InterPro" id="IPR018203">
    <property type="entry name" value="GDP_dissociation_inhibitor"/>
</dbReference>
<dbReference type="Proteomes" id="UP000267096">
    <property type="component" value="Unassembled WGS sequence"/>
</dbReference>
<dbReference type="PANTHER" id="PTHR11787:SF4">
    <property type="entry name" value="CHM, RAB ESCORT PROTEIN 1"/>
    <property type="match status" value="1"/>
</dbReference>
<sequence>MNSDDLLPSEVDVVVLGTGLPESIIAGACARSGLSVLHLDRNEYYGGVWSSFNLQSINSLFENLSSTTALNQDVDNEIDIKNIELNEGEEALAIGQYQPIQNVHLQWHITEADATESEQNGSIESDKSIRSDLEKNWRRFSIDLLPKVRFSDESQNGWM</sequence>
<dbReference type="Gene3D" id="3.50.50.60">
    <property type="entry name" value="FAD/NAD(P)-binding domain"/>
    <property type="match status" value="1"/>
</dbReference>
<dbReference type="GO" id="GO:0005634">
    <property type="term" value="C:nucleus"/>
    <property type="evidence" value="ECO:0007669"/>
    <property type="project" value="TreeGrafter"/>
</dbReference>
<dbReference type="AlphaFoldDB" id="A0A0M3J9B3"/>
<accession>A0A0M3J9B3</accession>
<dbReference type="InterPro" id="IPR036188">
    <property type="entry name" value="FAD/NAD-bd_sf"/>
</dbReference>
<evidence type="ECO:0000313" key="4">
    <source>
        <dbReference type="WBParaSite" id="ASIM_0000417401-mRNA-1"/>
    </source>
</evidence>
<keyword evidence="3" id="KW-1185">Reference proteome</keyword>
<dbReference type="GO" id="GO:0007264">
    <property type="term" value="P:small GTPase-mediated signal transduction"/>
    <property type="evidence" value="ECO:0007669"/>
    <property type="project" value="InterPro"/>
</dbReference>
<dbReference type="PRINTS" id="PR00891">
    <property type="entry name" value="RABGDIREP"/>
</dbReference>